<name>A0A6G1GYE3_9PEZI</name>
<keyword evidence="2" id="KW-1185">Reference proteome</keyword>
<dbReference type="OrthoDB" id="4500473at2759"/>
<accession>A0A6G1GYE3</accession>
<sequence>MSNPTKTYFLPPTWDYPPPPLGPIRLGNIIASPTRPVPALYSPGALQDADSTDGYEIVKHDVSWSRDELLEGRFGVWTEFLSFLGVGVDLGAGRDFKHEESYHFKTLSTTTLSPSPTYLTRALSSPSLTRHLRTSRLRPNQTKPLYVITSIKHVSGARVKSLHSRGASGELGVKIDSALLTGAPVNIGPEVEVKRSKGEEGGWEGGDDFVFAFGVRKVVVRGRGKGEGREEVVQEEYTKGAMYSDEGLGDEVVVGMSGEEEGEFVVERVEEEDVTHGDLAGSSKATVDGEEGVLVVGKKV</sequence>
<dbReference type="AlphaFoldDB" id="A0A6G1GYE3"/>
<proteinExistence type="predicted"/>
<dbReference type="EMBL" id="ML977160">
    <property type="protein sequence ID" value="KAF1985832.1"/>
    <property type="molecule type" value="Genomic_DNA"/>
</dbReference>
<evidence type="ECO:0000313" key="1">
    <source>
        <dbReference type="EMBL" id="KAF1985832.1"/>
    </source>
</evidence>
<reference evidence="1" key="1">
    <citation type="journal article" date="2020" name="Stud. Mycol.">
        <title>101 Dothideomycetes genomes: a test case for predicting lifestyles and emergence of pathogens.</title>
        <authorList>
            <person name="Haridas S."/>
            <person name="Albert R."/>
            <person name="Binder M."/>
            <person name="Bloem J."/>
            <person name="Labutti K."/>
            <person name="Salamov A."/>
            <person name="Andreopoulos B."/>
            <person name="Baker S."/>
            <person name="Barry K."/>
            <person name="Bills G."/>
            <person name="Bluhm B."/>
            <person name="Cannon C."/>
            <person name="Castanera R."/>
            <person name="Culley D."/>
            <person name="Daum C."/>
            <person name="Ezra D."/>
            <person name="Gonzalez J."/>
            <person name="Henrissat B."/>
            <person name="Kuo A."/>
            <person name="Liang C."/>
            <person name="Lipzen A."/>
            <person name="Lutzoni F."/>
            <person name="Magnuson J."/>
            <person name="Mondo S."/>
            <person name="Nolan M."/>
            <person name="Ohm R."/>
            <person name="Pangilinan J."/>
            <person name="Park H.-J."/>
            <person name="Ramirez L."/>
            <person name="Alfaro M."/>
            <person name="Sun H."/>
            <person name="Tritt A."/>
            <person name="Yoshinaga Y."/>
            <person name="Zwiers L.-H."/>
            <person name="Turgeon B."/>
            <person name="Goodwin S."/>
            <person name="Spatafora J."/>
            <person name="Crous P."/>
            <person name="Grigoriev I."/>
        </authorList>
    </citation>
    <scope>NUCLEOTIDE SEQUENCE</scope>
    <source>
        <strain evidence="1">CBS 113979</strain>
    </source>
</reference>
<organism evidence="1 2">
    <name type="scientific">Aulographum hederae CBS 113979</name>
    <dbReference type="NCBI Taxonomy" id="1176131"/>
    <lineage>
        <taxon>Eukaryota</taxon>
        <taxon>Fungi</taxon>
        <taxon>Dikarya</taxon>
        <taxon>Ascomycota</taxon>
        <taxon>Pezizomycotina</taxon>
        <taxon>Dothideomycetes</taxon>
        <taxon>Pleosporomycetidae</taxon>
        <taxon>Aulographales</taxon>
        <taxon>Aulographaceae</taxon>
    </lineage>
</organism>
<protein>
    <submittedName>
        <fullName evidence="1">Uncharacterized protein</fullName>
    </submittedName>
</protein>
<evidence type="ECO:0000313" key="2">
    <source>
        <dbReference type="Proteomes" id="UP000800041"/>
    </source>
</evidence>
<gene>
    <name evidence="1" type="ORF">K402DRAFT_394436</name>
</gene>
<dbReference type="Proteomes" id="UP000800041">
    <property type="component" value="Unassembled WGS sequence"/>
</dbReference>